<feature type="domain" description="DUF4422" evidence="1">
    <location>
        <begin position="5"/>
        <end position="263"/>
    </location>
</feature>
<evidence type="ECO:0000259" key="1">
    <source>
        <dbReference type="Pfam" id="PF14393"/>
    </source>
</evidence>
<comment type="caution">
    <text evidence="2">The sequence shown here is derived from an EMBL/GenBank/DDBJ whole genome shotgun (WGS) entry which is preliminary data.</text>
</comment>
<protein>
    <submittedName>
        <fullName evidence="2">DUF4422 domain-containing protein</fullName>
    </submittedName>
</protein>
<dbReference type="Proteomes" id="UP000460666">
    <property type="component" value="Unassembled WGS sequence"/>
</dbReference>
<dbReference type="EMBL" id="VWCJ01000003">
    <property type="protein sequence ID" value="KAA5000056.1"/>
    <property type="molecule type" value="Genomic_DNA"/>
</dbReference>
<proteinExistence type="predicted"/>
<dbReference type="Pfam" id="PF14393">
    <property type="entry name" value="DUF4422"/>
    <property type="match status" value="1"/>
</dbReference>
<dbReference type="InterPro" id="IPR025536">
    <property type="entry name" value="DUF4422"/>
</dbReference>
<name>A0A642FIS2_BACFG</name>
<reference evidence="2 3" key="1">
    <citation type="journal article" date="2019" name="Nat. Med.">
        <title>A library of human gut bacterial isolates paired with longitudinal multiomics data enables mechanistic microbiome research.</title>
        <authorList>
            <person name="Poyet M."/>
            <person name="Groussin M."/>
            <person name="Gibbons S.M."/>
            <person name="Avila-Pacheco J."/>
            <person name="Jiang X."/>
            <person name="Kearney S.M."/>
            <person name="Perrotta A.R."/>
            <person name="Berdy B."/>
            <person name="Zhao S."/>
            <person name="Lieberman T.D."/>
            <person name="Swanson P.K."/>
            <person name="Smith M."/>
            <person name="Roesemann S."/>
            <person name="Alexander J.E."/>
            <person name="Rich S.A."/>
            <person name="Livny J."/>
            <person name="Vlamakis H."/>
            <person name="Clish C."/>
            <person name="Bullock K."/>
            <person name="Deik A."/>
            <person name="Scott J."/>
            <person name="Pierce K.A."/>
            <person name="Xavier R.J."/>
            <person name="Alm E.J."/>
        </authorList>
    </citation>
    <scope>NUCLEOTIDE SEQUENCE [LARGE SCALE GENOMIC DNA]</scope>
    <source>
        <strain evidence="2 3">BIOML-A46</strain>
    </source>
</reference>
<sequence>MKIAIGIAHHKEGHYFKEYPYIPIQVGAAINLKELGIQKDSEGDNISLMNAYCSELSATYWLWKNCTADFKGLFHYRRFMTYQKKSYLKHIPRLCLYFLSKCTAPFIRDSRCFVPNYSIIHIDEKESDNYLRQFAKDIEIDICKNKTQCFSLGYMKHSTRTMRTHLNLGIGGKHFEILEPIIQKEFPEFSYYFQKSMRSGKLIGYNMIIAQNEIFDRYCEIMFGILNKYHSYFIEDLKEGEIDRALLRDSGYVGELITDAFIRMIRDKHIKCKQMNCAIVNIEATGLSYTDIPLLQRIKKMIRG</sequence>
<gene>
    <name evidence="2" type="ORF">F2Z89_07480</name>
</gene>
<evidence type="ECO:0000313" key="2">
    <source>
        <dbReference type="EMBL" id="KAA5000056.1"/>
    </source>
</evidence>
<dbReference type="AlphaFoldDB" id="A0A642FIS2"/>
<organism evidence="2 3">
    <name type="scientific">Bacteroides fragilis</name>
    <dbReference type="NCBI Taxonomy" id="817"/>
    <lineage>
        <taxon>Bacteria</taxon>
        <taxon>Pseudomonadati</taxon>
        <taxon>Bacteroidota</taxon>
        <taxon>Bacteroidia</taxon>
        <taxon>Bacteroidales</taxon>
        <taxon>Bacteroidaceae</taxon>
        <taxon>Bacteroides</taxon>
    </lineage>
</organism>
<dbReference type="RefSeq" id="WP_032588819.1">
    <property type="nucleotide sequence ID" value="NZ_CP098482.1"/>
</dbReference>
<accession>A0A642FIS2</accession>
<evidence type="ECO:0000313" key="3">
    <source>
        <dbReference type="Proteomes" id="UP000460666"/>
    </source>
</evidence>